<dbReference type="GO" id="GO:0030729">
    <property type="term" value="F:acetoacetate-CoA ligase activity"/>
    <property type="evidence" value="ECO:0007669"/>
    <property type="project" value="UniProtKB-EC"/>
</dbReference>
<dbReference type="Pfam" id="PF13193">
    <property type="entry name" value="AMP-binding_C"/>
    <property type="match status" value="1"/>
</dbReference>
<proteinExistence type="inferred from homology"/>
<feature type="domain" description="Acetyl-coenzyme A synthetase N-terminal" evidence="7">
    <location>
        <begin position="41"/>
        <end position="96"/>
    </location>
</feature>
<dbReference type="PANTHER" id="PTHR42921">
    <property type="entry name" value="ACETOACETYL-COA SYNTHETASE"/>
    <property type="match status" value="1"/>
</dbReference>
<evidence type="ECO:0000256" key="2">
    <source>
        <dbReference type="ARBA" id="ARBA00022598"/>
    </source>
</evidence>
<dbReference type="InterPro" id="IPR032387">
    <property type="entry name" value="ACAS_N"/>
</dbReference>
<evidence type="ECO:0000259" key="5">
    <source>
        <dbReference type="Pfam" id="PF00501"/>
    </source>
</evidence>
<evidence type="ECO:0000259" key="7">
    <source>
        <dbReference type="Pfam" id="PF16177"/>
    </source>
</evidence>
<dbReference type="NCBIfam" id="NF002937">
    <property type="entry name" value="PRK03584.1"/>
    <property type="match status" value="1"/>
</dbReference>
<dbReference type="InterPro" id="IPR005914">
    <property type="entry name" value="Acac_CoA_synth"/>
</dbReference>
<dbReference type="InterPro" id="IPR042099">
    <property type="entry name" value="ANL_N_sf"/>
</dbReference>
<comment type="caution">
    <text evidence="8">The sequence shown here is derived from an EMBL/GenBank/DDBJ whole genome shotgun (WGS) entry which is preliminary data.</text>
</comment>
<evidence type="ECO:0000259" key="6">
    <source>
        <dbReference type="Pfam" id="PF13193"/>
    </source>
</evidence>
<protein>
    <submittedName>
        <fullName evidence="8">Acetoacetate--CoA ligase</fullName>
        <ecNumber evidence="8">6.2.1.16</ecNumber>
    </submittedName>
</protein>
<evidence type="ECO:0000313" key="9">
    <source>
        <dbReference type="Proteomes" id="UP001148125"/>
    </source>
</evidence>
<dbReference type="InterPro" id="IPR020845">
    <property type="entry name" value="AMP-binding_CS"/>
</dbReference>
<dbReference type="RefSeq" id="WP_275119153.1">
    <property type="nucleotide sequence ID" value="NZ_JAOTPO010000009.1"/>
</dbReference>
<evidence type="ECO:0000313" key="8">
    <source>
        <dbReference type="EMBL" id="MDE5414539.1"/>
    </source>
</evidence>
<accession>A0ABT5VJV6</accession>
<dbReference type="PROSITE" id="PS00455">
    <property type="entry name" value="AMP_BINDING"/>
    <property type="match status" value="1"/>
</dbReference>
<dbReference type="Gene3D" id="3.30.300.30">
    <property type="match status" value="1"/>
</dbReference>
<feature type="domain" description="AMP-dependent synthetase/ligase" evidence="5">
    <location>
        <begin position="102"/>
        <end position="474"/>
    </location>
</feature>
<organism evidence="8 9">
    <name type="scientific">Alkalihalobacterium chitinilyticum</name>
    <dbReference type="NCBI Taxonomy" id="2980103"/>
    <lineage>
        <taxon>Bacteria</taxon>
        <taxon>Bacillati</taxon>
        <taxon>Bacillota</taxon>
        <taxon>Bacilli</taxon>
        <taxon>Bacillales</taxon>
        <taxon>Bacillaceae</taxon>
        <taxon>Alkalihalobacterium</taxon>
    </lineage>
</organism>
<dbReference type="EC" id="6.2.1.16" evidence="8"/>
<keyword evidence="2 8" id="KW-0436">Ligase</keyword>
<reference evidence="8" key="1">
    <citation type="submission" date="2024-05" db="EMBL/GenBank/DDBJ databases">
        <title>Alkalihalobacillus sp. strain MEB203 novel alkaliphilic bacterium from Lonar Lake, India.</title>
        <authorList>
            <person name="Joshi A."/>
            <person name="Thite S."/>
            <person name="Mengade P."/>
        </authorList>
    </citation>
    <scope>NUCLEOTIDE SEQUENCE</scope>
    <source>
        <strain evidence="8">MEB 203</strain>
    </source>
</reference>
<keyword evidence="3" id="KW-0547">Nucleotide-binding</keyword>
<keyword evidence="4" id="KW-0067">ATP-binding</keyword>
<evidence type="ECO:0000256" key="3">
    <source>
        <dbReference type="ARBA" id="ARBA00022741"/>
    </source>
</evidence>
<gene>
    <name evidence="8" type="ORF">N7Z68_14260</name>
</gene>
<dbReference type="PANTHER" id="PTHR42921:SF1">
    <property type="entry name" value="ACETOACETYL-COA SYNTHETASE"/>
    <property type="match status" value="1"/>
</dbReference>
<dbReference type="Pfam" id="PF16177">
    <property type="entry name" value="ACAS_N"/>
    <property type="match status" value="1"/>
</dbReference>
<dbReference type="InterPro" id="IPR045851">
    <property type="entry name" value="AMP-bd_C_sf"/>
</dbReference>
<dbReference type="NCBIfam" id="TIGR01217">
    <property type="entry name" value="ac_ac_CoA_syn"/>
    <property type="match status" value="1"/>
</dbReference>
<evidence type="ECO:0000256" key="4">
    <source>
        <dbReference type="ARBA" id="ARBA00022840"/>
    </source>
</evidence>
<feature type="domain" description="AMP-binding enzyme C-terminal" evidence="6">
    <location>
        <begin position="564"/>
        <end position="616"/>
    </location>
</feature>
<keyword evidence="9" id="KW-1185">Reference proteome</keyword>
<dbReference type="EMBL" id="JAOTPO010000009">
    <property type="protein sequence ID" value="MDE5414539.1"/>
    <property type="molecule type" value="Genomic_DNA"/>
</dbReference>
<dbReference type="Pfam" id="PF00501">
    <property type="entry name" value="AMP-binding"/>
    <property type="match status" value="1"/>
</dbReference>
<dbReference type="Gene3D" id="3.40.50.12780">
    <property type="entry name" value="N-terminal domain of ligase-like"/>
    <property type="match status" value="1"/>
</dbReference>
<name>A0ABT5VJV6_9BACI</name>
<dbReference type="SUPFAM" id="SSF56801">
    <property type="entry name" value="Acetyl-CoA synthetase-like"/>
    <property type="match status" value="1"/>
</dbReference>
<comment type="similarity">
    <text evidence="1">Belongs to the ATP-dependent AMP-binding enzyme family.</text>
</comment>
<dbReference type="InterPro" id="IPR000873">
    <property type="entry name" value="AMP-dep_synth/lig_dom"/>
</dbReference>
<dbReference type="InterPro" id="IPR025110">
    <property type="entry name" value="AMP-bd_C"/>
</dbReference>
<sequence>MKHFSEGEIIWQPSKEKVESSVMFKYMKWLKDKKGLKFGDYNDLWKWSVDELEDFWGSIWEFCDIKATQPYNQVLAERKMPETRWFEGARLNYAENIFSKYQADRVAIYFRSEHIRRRELSWKELSEKVASVAHSLKQMGVKRGDRVVAYLPNVPETVIAFLAAASIGAIWSSCSPDFGSRSVIDRFKQIEPVVLFAIDSYQYNGKTFDKTSVVSEMQKELPSIKHTILVPYKGQAAIENKLGDVIPWEQLLKEKAELTFESVSFDHPLWILYSSGTTGMPKPIVQGHGGILVEHLKSTLIHQDLSPDDAVFWFTSTGWVMWNLLIGGLLAGSTIVLYDGSPSYPSMDTLWELAEDANVTFFGTSAPFLLNCQKLNVKPKQKYNLLNLKSLCSTGAPLSDIGYLWVYENVKNDIWLSSSSGGTDICTGFVGGIPTLPVRVGEIQGPALGVHAEAYDEDGNSLTNQVGELVITKPMPSMPLFFWNDHDNQRYFNSYFDTYPGVWKHGDWIKFDDKRSCIIYGRSDSTINRSGVRTGTSDIYRVVEVLDEVMESLVIDLEVLGRDSSLLLFVVLNPKTHLDAQLVTKIREQIRKHVSPRFMPDNVYAVEQIPKTLNGKKMEVPIRKMLLGFEMEKVVNPDSMSNPESLQFFKGLSASLMEKHKEKLF</sequence>
<dbReference type="Proteomes" id="UP001148125">
    <property type="component" value="Unassembled WGS sequence"/>
</dbReference>
<evidence type="ECO:0000256" key="1">
    <source>
        <dbReference type="ARBA" id="ARBA00006432"/>
    </source>
</evidence>